<evidence type="ECO:0000313" key="2">
    <source>
        <dbReference type="Proteomes" id="UP000593572"/>
    </source>
</evidence>
<organism evidence="1 2">
    <name type="scientific">Gossypium lobatum</name>
    <dbReference type="NCBI Taxonomy" id="34289"/>
    <lineage>
        <taxon>Eukaryota</taxon>
        <taxon>Viridiplantae</taxon>
        <taxon>Streptophyta</taxon>
        <taxon>Embryophyta</taxon>
        <taxon>Tracheophyta</taxon>
        <taxon>Spermatophyta</taxon>
        <taxon>Magnoliopsida</taxon>
        <taxon>eudicotyledons</taxon>
        <taxon>Gunneridae</taxon>
        <taxon>Pentapetalae</taxon>
        <taxon>rosids</taxon>
        <taxon>malvids</taxon>
        <taxon>Malvales</taxon>
        <taxon>Malvaceae</taxon>
        <taxon>Malvoideae</taxon>
        <taxon>Gossypium</taxon>
    </lineage>
</organism>
<dbReference type="InterPro" id="IPR039537">
    <property type="entry name" value="Retrotran_Ty1/copia-like"/>
</dbReference>
<reference evidence="1 2" key="1">
    <citation type="journal article" date="2019" name="Genome Biol. Evol.">
        <title>Insights into the evolution of the New World diploid cottons (Gossypium, subgenus Houzingenia) based on genome sequencing.</title>
        <authorList>
            <person name="Grover C.E."/>
            <person name="Arick M.A. 2nd"/>
            <person name="Thrash A."/>
            <person name="Conover J.L."/>
            <person name="Sanders W.S."/>
            <person name="Peterson D.G."/>
            <person name="Frelichowski J.E."/>
            <person name="Scheffler J.A."/>
            <person name="Scheffler B.E."/>
            <person name="Wendel J.F."/>
        </authorList>
    </citation>
    <scope>NUCLEOTIDE SEQUENCE [LARGE SCALE GENOMIC DNA]</scope>
    <source>
        <strain evidence="1">157</strain>
        <tissue evidence="1">Leaf</tissue>
    </source>
</reference>
<dbReference type="PANTHER" id="PTHR42648:SF28">
    <property type="entry name" value="TRANSPOSON-ENCODED PROTEIN WITH RIBONUCLEASE H-LIKE AND RETROVIRUS ZINC FINGER-LIKE DOMAINS"/>
    <property type="match status" value="1"/>
</dbReference>
<dbReference type="Proteomes" id="UP000593572">
    <property type="component" value="Unassembled WGS sequence"/>
</dbReference>
<keyword evidence="2" id="KW-1185">Reference proteome</keyword>
<dbReference type="InterPro" id="IPR012337">
    <property type="entry name" value="RNaseH-like_sf"/>
</dbReference>
<gene>
    <name evidence="1" type="ORF">Golob_007417</name>
</gene>
<accession>A0A7J8MCM3</accession>
<name>A0A7J8MCM3_9ROSI</name>
<dbReference type="EMBL" id="JABEZX010000008">
    <property type="protein sequence ID" value="MBA0562366.1"/>
    <property type="molecule type" value="Genomic_DNA"/>
</dbReference>
<dbReference type="GO" id="GO:0003676">
    <property type="term" value="F:nucleic acid binding"/>
    <property type="evidence" value="ECO:0007669"/>
    <property type="project" value="InterPro"/>
</dbReference>
<evidence type="ECO:0000313" key="1">
    <source>
        <dbReference type="EMBL" id="MBA0562366.1"/>
    </source>
</evidence>
<sequence>MAEMVDKPRAPTSSIWMRPVVENIRLVVIFDGIGHFGLCQSEVLDALFQQCLDITIDEKKQDDATFVDDYSRRVWVYTMKTKNEVLRAFLKWKMMMETQTSKRIKHLHTNNGGEYRNDPFVKICEDEPYDDFHPLGTVIKDCLDFLQGGWVIEARHIFREK</sequence>
<dbReference type="Gene3D" id="3.30.420.10">
    <property type="entry name" value="Ribonuclease H-like superfamily/Ribonuclease H"/>
    <property type="match status" value="1"/>
</dbReference>
<comment type="caution">
    <text evidence="1">The sequence shown here is derived from an EMBL/GenBank/DDBJ whole genome shotgun (WGS) entry which is preliminary data.</text>
</comment>
<proteinExistence type="predicted"/>
<dbReference type="PANTHER" id="PTHR42648">
    <property type="entry name" value="TRANSPOSASE, PUTATIVE-RELATED"/>
    <property type="match status" value="1"/>
</dbReference>
<dbReference type="SUPFAM" id="SSF53098">
    <property type="entry name" value="Ribonuclease H-like"/>
    <property type="match status" value="1"/>
</dbReference>
<evidence type="ECO:0008006" key="3">
    <source>
        <dbReference type="Google" id="ProtNLM"/>
    </source>
</evidence>
<dbReference type="AlphaFoldDB" id="A0A7J8MCM3"/>
<dbReference type="InterPro" id="IPR036397">
    <property type="entry name" value="RNaseH_sf"/>
</dbReference>
<protein>
    <recommendedName>
        <fullName evidence="3">Integrase catalytic domain-containing protein</fullName>
    </recommendedName>
</protein>